<dbReference type="EMBL" id="GGEC01057407">
    <property type="protein sequence ID" value="MBX37891.1"/>
    <property type="molecule type" value="Transcribed_RNA"/>
</dbReference>
<name>A0A2P2N5W2_RHIMU</name>
<evidence type="ECO:0000313" key="1">
    <source>
        <dbReference type="EMBL" id="MBX37891.1"/>
    </source>
</evidence>
<organism evidence="1">
    <name type="scientific">Rhizophora mucronata</name>
    <name type="common">Asiatic mangrove</name>
    <dbReference type="NCBI Taxonomy" id="61149"/>
    <lineage>
        <taxon>Eukaryota</taxon>
        <taxon>Viridiplantae</taxon>
        <taxon>Streptophyta</taxon>
        <taxon>Embryophyta</taxon>
        <taxon>Tracheophyta</taxon>
        <taxon>Spermatophyta</taxon>
        <taxon>Magnoliopsida</taxon>
        <taxon>eudicotyledons</taxon>
        <taxon>Gunneridae</taxon>
        <taxon>Pentapetalae</taxon>
        <taxon>rosids</taxon>
        <taxon>fabids</taxon>
        <taxon>Malpighiales</taxon>
        <taxon>Rhizophoraceae</taxon>
        <taxon>Rhizophora</taxon>
    </lineage>
</organism>
<dbReference type="AlphaFoldDB" id="A0A2P2N5W2"/>
<proteinExistence type="predicted"/>
<accession>A0A2P2N5W2</accession>
<sequence length="81" mass="8650">MHLIFSSCRVPHAKMKMGNHTVDEVDGIRACFTSIELASLYGLILECVPFSGPAKDGLTSPGMDLSPSTLARGCYPTHATP</sequence>
<reference evidence="1" key="1">
    <citation type="submission" date="2018-02" db="EMBL/GenBank/DDBJ databases">
        <title>Rhizophora mucronata_Transcriptome.</title>
        <authorList>
            <person name="Meera S.P."/>
            <person name="Sreeshan A."/>
            <person name="Augustine A."/>
        </authorList>
    </citation>
    <scope>NUCLEOTIDE SEQUENCE</scope>
    <source>
        <tissue evidence="1">Leaf</tissue>
    </source>
</reference>
<protein>
    <submittedName>
        <fullName evidence="1">Uncharacterized protein</fullName>
    </submittedName>
</protein>